<evidence type="ECO:0000313" key="1">
    <source>
        <dbReference type="EMBL" id="PJE73825.1"/>
    </source>
</evidence>
<name>A0A2M8LB60_9BACT</name>
<reference evidence="2" key="1">
    <citation type="submission" date="2017-09" db="EMBL/GenBank/DDBJ databases">
        <title>Depth-based differentiation of microbial function through sediment-hosted aquifers and enrichment of novel symbionts in the deep terrestrial subsurface.</title>
        <authorList>
            <person name="Probst A.J."/>
            <person name="Ladd B."/>
            <person name="Jarett J.K."/>
            <person name="Geller-Mcgrath D.E."/>
            <person name="Sieber C.M.K."/>
            <person name="Emerson J.B."/>
            <person name="Anantharaman K."/>
            <person name="Thomas B.C."/>
            <person name="Malmstrom R."/>
            <person name="Stieglmeier M."/>
            <person name="Klingl A."/>
            <person name="Woyke T."/>
            <person name="Ryan C.M."/>
            <person name="Banfield J.F."/>
        </authorList>
    </citation>
    <scope>NUCLEOTIDE SEQUENCE [LARGE SCALE GENOMIC DNA]</scope>
</reference>
<dbReference type="Proteomes" id="UP000228700">
    <property type="component" value="Unassembled WGS sequence"/>
</dbReference>
<comment type="caution">
    <text evidence="1">The sequence shown here is derived from an EMBL/GenBank/DDBJ whole genome shotgun (WGS) entry which is preliminary data.</text>
</comment>
<gene>
    <name evidence="1" type="ORF">COV01_03890</name>
</gene>
<dbReference type="AlphaFoldDB" id="A0A2M8LB60"/>
<protein>
    <recommendedName>
        <fullName evidence="3">Restriction endonuclease type IV Mrr domain-containing protein</fullName>
    </recommendedName>
</protein>
<evidence type="ECO:0008006" key="3">
    <source>
        <dbReference type="Google" id="ProtNLM"/>
    </source>
</evidence>
<organism evidence="1 2">
    <name type="scientific">Candidatus Taylorbacteria bacterium CG10_big_fil_rev_8_21_14_0_10_41_48</name>
    <dbReference type="NCBI Taxonomy" id="1975024"/>
    <lineage>
        <taxon>Bacteria</taxon>
        <taxon>Candidatus Tayloriibacteriota</taxon>
    </lineage>
</organism>
<dbReference type="EMBL" id="PFEQ01000015">
    <property type="protein sequence ID" value="PJE73825.1"/>
    <property type="molecule type" value="Genomic_DNA"/>
</dbReference>
<proteinExistence type="predicted"/>
<evidence type="ECO:0000313" key="2">
    <source>
        <dbReference type="Proteomes" id="UP000228700"/>
    </source>
</evidence>
<accession>A0A2M8LB60</accession>
<sequence>MTSREFVGAELEHAYAEVFGGKVNGWFNDHGHDIILEDDEIPSVQVKSSVPFAFKFLKESLRRHRFIPICVGEPGDKEEMLTSLKQFGGFVGHNIPGRQEILRGIERVRNICCT</sequence>